<accession>A0A5S6Q5X4</accession>
<evidence type="ECO:0000313" key="4">
    <source>
        <dbReference type="WBParaSite" id="TMUE_2000006299.1"/>
    </source>
</evidence>
<keyword evidence="2" id="KW-1185">Reference proteome</keyword>
<name>A0A5S6Q5X4_TRIMR</name>
<evidence type="ECO:0000313" key="3">
    <source>
        <dbReference type="WBParaSite" id="TMUE_0000002362.1"/>
    </source>
</evidence>
<reference evidence="2" key="1">
    <citation type="submission" date="2013-11" db="EMBL/GenBank/DDBJ databases">
        <authorList>
            <person name="Aslett M."/>
        </authorList>
    </citation>
    <scope>NUCLEOTIDE SEQUENCE [LARGE SCALE GENOMIC DNA]</scope>
    <source>
        <strain evidence="2">Edinburgh</strain>
    </source>
</reference>
<dbReference type="WBParaSite" id="TMUE_0000002362.1">
    <property type="protein sequence ID" value="TMUE_0000002362.1"/>
    <property type="gene ID" value="WBGene00298207"/>
</dbReference>
<reference evidence="2" key="2">
    <citation type="submission" date="2014-03" db="EMBL/GenBank/DDBJ databases">
        <title>The whipworm genome and dual-species transcriptomics of an intimate host-pathogen interaction.</title>
        <authorList>
            <person name="Foth B.J."/>
            <person name="Tsai I.J."/>
            <person name="Reid A.J."/>
            <person name="Bancroft A.J."/>
            <person name="Nichol S."/>
            <person name="Tracey A."/>
            <person name="Holroyd N."/>
            <person name="Cotton J.A."/>
            <person name="Stanley E.J."/>
            <person name="Zarowiecki M."/>
            <person name="Liu J.Z."/>
            <person name="Huckvale T."/>
            <person name="Cooper P.J."/>
            <person name="Grencis R.K."/>
            <person name="Berriman M."/>
        </authorList>
    </citation>
    <scope>NUCLEOTIDE SEQUENCE [LARGE SCALE GENOMIC DNA]</scope>
    <source>
        <strain evidence="2">Edinburgh</strain>
    </source>
</reference>
<protein>
    <submittedName>
        <fullName evidence="3 4">Uncharacterized protein</fullName>
    </submittedName>
</protein>
<feature type="compositionally biased region" description="Basic and acidic residues" evidence="1">
    <location>
        <begin position="167"/>
        <end position="187"/>
    </location>
</feature>
<evidence type="ECO:0000256" key="1">
    <source>
        <dbReference type="SAM" id="MobiDB-lite"/>
    </source>
</evidence>
<dbReference type="WBParaSite" id="TMUE_2000006299.1">
    <property type="protein sequence ID" value="TMUE_2000006299.1"/>
    <property type="gene ID" value="WBGene00295090"/>
</dbReference>
<dbReference type="Proteomes" id="UP000046395">
    <property type="component" value="Unassembled WGS sequence"/>
</dbReference>
<reference evidence="3 4" key="3">
    <citation type="submission" date="2019-12" db="UniProtKB">
        <authorList>
            <consortium name="WormBaseParasite"/>
        </authorList>
    </citation>
    <scope>IDENTIFICATION</scope>
</reference>
<feature type="compositionally biased region" description="Polar residues" evidence="1">
    <location>
        <begin position="143"/>
        <end position="155"/>
    </location>
</feature>
<feature type="region of interest" description="Disordered" evidence="1">
    <location>
        <begin position="131"/>
        <end position="218"/>
    </location>
</feature>
<proteinExistence type="predicted"/>
<organism evidence="2 3">
    <name type="scientific">Trichuris muris</name>
    <name type="common">Mouse whipworm</name>
    <dbReference type="NCBI Taxonomy" id="70415"/>
    <lineage>
        <taxon>Eukaryota</taxon>
        <taxon>Metazoa</taxon>
        <taxon>Ecdysozoa</taxon>
        <taxon>Nematoda</taxon>
        <taxon>Enoplea</taxon>
        <taxon>Dorylaimia</taxon>
        <taxon>Trichinellida</taxon>
        <taxon>Trichuridae</taxon>
        <taxon>Trichuris</taxon>
    </lineage>
</organism>
<feature type="compositionally biased region" description="Low complexity" evidence="1">
    <location>
        <begin position="83"/>
        <end position="104"/>
    </location>
</feature>
<sequence>MKTVVIDKSARRITIRRVEGLVNGRNDCQDNELSAVLPPKEDHSSKRKCNVSKICPSSKDIGFTNGVEWKTKAIPLSLHAVTSSSSSADEVQSSSSDPSDGNLSRKLTALERLKNLTFDVPQVRLQPLVSDQAQKARHASGELTGSSTADRSLSESLHGRNKQSFYRRRDRDIHRSLQDGRKRDDVHCAFSSSDHSSHRSGGYRHDQQSSHLRRPRSPIAEPWLPRGYNGCHLPRQNVICSNADFPLFHASVDVAPFRETVFNWEKLPALEFSESDLSACTTTELEVVAKFVLHRRASLARCTAIMADEVSALQAAVETQKRWCEVLNCLHACPTNSSINQSKSEAKQGKTADITSLDREVSLAAARLASSLAKQAQARTQALPSRDVQMNSLCNAFFNGMISAMLDRINGKEDNSVA</sequence>
<dbReference type="AlphaFoldDB" id="A0A5S6Q5X4"/>
<evidence type="ECO:0000313" key="2">
    <source>
        <dbReference type="Proteomes" id="UP000046395"/>
    </source>
</evidence>
<feature type="region of interest" description="Disordered" evidence="1">
    <location>
        <begin position="81"/>
        <end position="104"/>
    </location>
</feature>